<evidence type="ECO:0000313" key="4">
    <source>
        <dbReference type="EMBL" id="AUH66818.1"/>
    </source>
</evidence>
<geneLocation type="plasmid" evidence="5">
    <name>ppz02</name>
</geneLocation>
<keyword evidence="5" id="KW-1185">Reference proteome</keyword>
<gene>
    <name evidence="4" type="ORF">CX676_21205</name>
</gene>
<evidence type="ECO:0000313" key="5">
    <source>
        <dbReference type="Proteomes" id="UP000234530"/>
    </source>
</evidence>
<dbReference type="InterPro" id="IPR005090">
    <property type="entry name" value="RepC_N"/>
</dbReference>
<evidence type="ECO:0000259" key="3">
    <source>
        <dbReference type="Pfam" id="PF11800"/>
    </source>
</evidence>
<feature type="region of interest" description="Disordered" evidence="1">
    <location>
        <begin position="252"/>
        <end position="293"/>
    </location>
</feature>
<protein>
    <submittedName>
        <fullName evidence="4">Uncharacterized protein</fullName>
    </submittedName>
</protein>
<keyword evidence="4" id="KW-0614">Plasmid</keyword>
<dbReference type="Proteomes" id="UP000234530">
    <property type="component" value="Plasmid pPZ02"/>
</dbReference>
<feature type="domain" description="Plasmid replication protein C N-terminal" evidence="2">
    <location>
        <begin position="34"/>
        <end position="170"/>
    </location>
</feature>
<dbReference type="Pfam" id="PF11800">
    <property type="entry name" value="RP-C_C"/>
    <property type="match status" value="1"/>
</dbReference>
<feature type="domain" description="Plasmid replication protein C C-terminal" evidence="3">
    <location>
        <begin position="325"/>
        <end position="409"/>
    </location>
</feature>
<dbReference type="AlphaFoldDB" id="A0A2H5F5I4"/>
<accession>A0A2H5F5I4</accession>
<dbReference type="OrthoDB" id="7488837at2"/>
<evidence type="ECO:0000259" key="2">
    <source>
        <dbReference type="Pfam" id="PF03428"/>
    </source>
</evidence>
<reference evidence="4 5" key="1">
    <citation type="journal article" date="2013" name="Antonie Van Leeuwenhoek">
        <title>Paracoccus zhejiangensis sp. nov., isolated from activated sludge in wastewater-treatment system.</title>
        <authorList>
            <person name="Wu Z.G."/>
            <person name="Zhang D.F."/>
            <person name="Liu Y.L."/>
            <person name="Wang F."/>
            <person name="Jiang X."/>
            <person name="Li C."/>
            <person name="Li S.P."/>
            <person name="Hong Q."/>
            <person name="Li W.J."/>
        </authorList>
    </citation>
    <scope>NUCLEOTIDE SEQUENCE [LARGE SCALE GENOMIC DNA]</scope>
    <source>
        <strain evidence="4 5">J6</strain>
        <plasmid evidence="5">Plasmid ppz02</plasmid>
    </source>
</reference>
<sequence length="422" mass="46343">MIISDADTATARASRPVLPDALSFNHLVELIERHACRAFGIGFARREALLRMMRSTAVKDWTDPGRDPVCFRAQQDLAAELGITDRALRAHERQLEAIGLLKIDTAADGHRSGVELASGRRLGLNLAPLIGRVAELMEIDALRRAEGRRFQALRLECSALKRDLRRRVEEMLETDPKHPAVTEALRSYASWPRRYASFRTIAGLEAHLQEIQVACDRLSEAQACRAESSGVAEAGVPAIQKTILKISVSSGGSSARRLPEARRRTMSGLADHAPAAESRTVRRASPPETRCRPEAPEAFSADQLYRMASEDMRLCLDMADRGDGMLTELAFIRAAIAILPDLGIHPSAWEEAAETMGNLAAALVVLIVDANRFRTANPVRKPGAMLRVLTRSAQRGQLNLRGSLTALRRWKLDQDCGPSAKA</sequence>
<dbReference type="Pfam" id="PF03428">
    <property type="entry name" value="RP-C"/>
    <property type="match status" value="1"/>
</dbReference>
<dbReference type="InterPro" id="IPR021760">
    <property type="entry name" value="RepC_C"/>
</dbReference>
<proteinExistence type="predicted"/>
<evidence type="ECO:0000256" key="1">
    <source>
        <dbReference type="SAM" id="MobiDB-lite"/>
    </source>
</evidence>
<name>A0A2H5F5I4_9RHOB</name>
<dbReference type="EMBL" id="CP025432">
    <property type="protein sequence ID" value="AUH66818.1"/>
    <property type="molecule type" value="Genomic_DNA"/>
</dbReference>
<dbReference type="KEGG" id="pzh:CX676_21205"/>
<organism evidence="4 5">
    <name type="scientific">Paracoccus zhejiangensis</name>
    <dbReference type="NCBI Taxonomy" id="1077935"/>
    <lineage>
        <taxon>Bacteria</taxon>
        <taxon>Pseudomonadati</taxon>
        <taxon>Pseudomonadota</taxon>
        <taxon>Alphaproteobacteria</taxon>
        <taxon>Rhodobacterales</taxon>
        <taxon>Paracoccaceae</taxon>
        <taxon>Paracoccus</taxon>
    </lineage>
</organism>
<dbReference type="RefSeq" id="WP_101754782.1">
    <property type="nucleotide sequence ID" value="NZ_CP025432.1"/>
</dbReference>